<protein>
    <submittedName>
        <fullName evidence="2">Uncharacterized protein</fullName>
    </submittedName>
</protein>
<feature type="compositionally biased region" description="Basic and acidic residues" evidence="1">
    <location>
        <begin position="1"/>
        <end position="20"/>
    </location>
</feature>
<evidence type="ECO:0000313" key="3">
    <source>
        <dbReference type="Proteomes" id="UP001160148"/>
    </source>
</evidence>
<feature type="region of interest" description="Disordered" evidence="1">
    <location>
        <begin position="1"/>
        <end position="67"/>
    </location>
</feature>
<dbReference type="AlphaFoldDB" id="A0AAV0WIX7"/>
<evidence type="ECO:0000313" key="2">
    <source>
        <dbReference type="EMBL" id="CAI6355648.1"/>
    </source>
</evidence>
<dbReference type="EMBL" id="CARXXK010000002">
    <property type="protein sequence ID" value="CAI6355648.1"/>
    <property type="molecule type" value="Genomic_DNA"/>
</dbReference>
<name>A0AAV0WIX7_9HEMI</name>
<dbReference type="Proteomes" id="UP001160148">
    <property type="component" value="Unassembled WGS sequence"/>
</dbReference>
<gene>
    <name evidence="2" type="ORF">MEUPH1_LOCUS11477</name>
</gene>
<comment type="caution">
    <text evidence="2">The sequence shown here is derived from an EMBL/GenBank/DDBJ whole genome shotgun (WGS) entry which is preliminary data.</text>
</comment>
<accession>A0AAV0WIX7</accession>
<evidence type="ECO:0000256" key="1">
    <source>
        <dbReference type="SAM" id="MobiDB-lite"/>
    </source>
</evidence>
<keyword evidence="3" id="KW-1185">Reference proteome</keyword>
<reference evidence="2 3" key="1">
    <citation type="submission" date="2023-01" db="EMBL/GenBank/DDBJ databases">
        <authorList>
            <person name="Whitehead M."/>
        </authorList>
    </citation>
    <scope>NUCLEOTIDE SEQUENCE [LARGE SCALE GENOMIC DNA]</scope>
</reference>
<sequence length="128" mass="14636">MKQEQVDMHQEEEQNPEQRTKSPAQRHRMKRKQEINLDQQEANQLPVTNQEGTNNAKWKTVKKKGTGHKLDKVAPEAIIIKIIEEKSYANTLKSLKKGLNDSGLTDEVEMSKSTMNGDLLLKLKKGNK</sequence>
<organism evidence="2 3">
    <name type="scientific">Macrosiphum euphorbiae</name>
    <name type="common">potato aphid</name>
    <dbReference type="NCBI Taxonomy" id="13131"/>
    <lineage>
        <taxon>Eukaryota</taxon>
        <taxon>Metazoa</taxon>
        <taxon>Ecdysozoa</taxon>
        <taxon>Arthropoda</taxon>
        <taxon>Hexapoda</taxon>
        <taxon>Insecta</taxon>
        <taxon>Pterygota</taxon>
        <taxon>Neoptera</taxon>
        <taxon>Paraneoptera</taxon>
        <taxon>Hemiptera</taxon>
        <taxon>Sternorrhyncha</taxon>
        <taxon>Aphidomorpha</taxon>
        <taxon>Aphidoidea</taxon>
        <taxon>Aphididae</taxon>
        <taxon>Macrosiphini</taxon>
        <taxon>Macrosiphum</taxon>
    </lineage>
</organism>
<proteinExistence type="predicted"/>
<feature type="compositionally biased region" description="Polar residues" evidence="1">
    <location>
        <begin position="36"/>
        <end position="57"/>
    </location>
</feature>